<dbReference type="PANTHER" id="PTHR46644">
    <property type="entry name" value="DNA REPAIR PROTEIN XRCC2"/>
    <property type="match status" value="1"/>
</dbReference>
<dbReference type="PANTHER" id="PTHR46644:SF2">
    <property type="entry name" value="DNA REPAIR PROTEIN XRCC2"/>
    <property type="match status" value="1"/>
</dbReference>
<organism evidence="1 2">
    <name type="scientific">Lepidopterella palustris CBS 459.81</name>
    <dbReference type="NCBI Taxonomy" id="1314670"/>
    <lineage>
        <taxon>Eukaryota</taxon>
        <taxon>Fungi</taxon>
        <taxon>Dikarya</taxon>
        <taxon>Ascomycota</taxon>
        <taxon>Pezizomycotina</taxon>
        <taxon>Dothideomycetes</taxon>
        <taxon>Pleosporomycetidae</taxon>
        <taxon>Mytilinidiales</taxon>
        <taxon>Argynnaceae</taxon>
        <taxon>Lepidopterella</taxon>
    </lineage>
</organism>
<evidence type="ECO:0000313" key="1">
    <source>
        <dbReference type="EMBL" id="OCK75666.1"/>
    </source>
</evidence>
<proteinExistence type="predicted"/>
<dbReference type="EMBL" id="KV745288">
    <property type="protein sequence ID" value="OCK75666.1"/>
    <property type="molecule type" value="Genomic_DNA"/>
</dbReference>
<sequence>MSAEELGRRLLGEVDMGGLDEILRSLRALRNSGPSKHFGIPELDRLLPVTEQTILPLPQTPAEIWSSSPPRPAQLTSLKPAARDPVVEFISSGPGSGKTHLLYYIASLAVLPSSYANININGKQSAIVVLDADGRFDASRLAEVMTQYIKAKLDLSSLHKPIDATPTKVTQDQNAIRGLIHSSLAHVHIFRPQSHSALLATISNLPFYLSDSTAHQSTHRPLHSIILDSASAFYWQVRAESDSPTANDRYAALTRQLALVARRFSCALLATSHSLASTSVTSTDRGTHVLRSSLPPSWAAFPTLRLAVRRVPVAPFAAALSAEELEREREQRASIVALGRFECWNVGAVGDDGFVFRIGKSGVSIEGD</sequence>
<evidence type="ECO:0000313" key="2">
    <source>
        <dbReference type="Proteomes" id="UP000250266"/>
    </source>
</evidence>
<dbReference type="OrthoDB" id="420422at2759"/>
<feature type="non-terminal residue" evidence="1">
    <location>
        <position position="1"/>
    </location>
</feature>
<dbReference type="GO" id="GO:0042148">
    <property type="term" value="P:DNA strand invasion"/>
    <property type="evidence" value="ECO:0007669"/>
    <property type="project" value="TreeGrafter"/>
</dbReference>
<dbReference type="GO" id="GO:0000400">
    <property type="term" value="F:four-way junction DNA binding"/>
    <property type="evidence" value="ECO:0007669"/>
    <property type="project" value="TreeGrafter"/>
</dbReference>
<dbReference type="GO" id="GO:0000724">
    <property type="term" value="P:double-strand break repair via homologous recombination"/>
    <property type="evidence" value="ECO:0007669"/>
    <property type="project" value="InterPro"/>
</dbReference>
<dbReference type="Gene3D" id="3.40.50.300">
    <property type="entry name" value="P-loop containing nucleotide triphosphate hydrolases"/>
    <property type="match status" value="1"/>
</dbReference>
<reference evidence="1 2" key="1">
    <citation type="journal article" date="2016" name="Nat. Commun.">
        <title>Ectomycorrhizal ecology is imprinted in the genome of the dominant symbiotic fungus Cenococcum geophilum.</title>
        <authorList>
            <consortium name="DOE Joint Genome Institute"/>
            <person name="Peter M."/>
            <person name="Kohler A."/>
            <person name="Ohm R.A."/>
            <person name="Kuo A."/>
            <person name="Krutzmann J."/>
            <person name="Morin E."/>
            <person name="Arend M."/>
            <person name="Barry K.W."/>
            <person name="Binder M."/>
            <person name="Choi C."/>
            <person name="Clum A."/>
            <person name="Copeland A."/>
            <person name="Grisel N."/>
            <person name="Haridas S."/>
            <person name="Kipfer T."/>
            <person name="LaButti K."/>
            <person name="Lindquist E."/>
            <person name="Lipzen A."/>
            <person name="Maire R."/>
            <person name="Meier B."/>
            <person name="Mihaltcheva S."/>
            <person name="Molinier V."/>
            <person name="Murat C."/>
            <person name="Poggeler S."/>
            <person name="Quandt C.A."/>
            <person name="Sperisen C."/>
            <person name="Tritt A."/>
            <person name="Tisserant E."/>
            <person name="Crous P.W."/>
            <person name="Henrissat B."/>
            <person name="Nehls U."/>
            <person name="Egli S."/>
            <person name="Spatafora J.W."/>
            <person name="Grigoriev I.V."/>
            <person name="Martin F.M."/>
        </authorList>
    </citation>
    <scope>NUCLEOTIDE SEQUENCE [LARGE SCALE GENOMIC DNA]</scope>
    <source>
        <strain evidence="1 2">CBS 459.81</strain>
    </source>
</reference>
<dbReference type="AlphaFoldDB" id="A0A8E2E1K3"/>
<gene>
    <name evidence="1" type="ORF">K432DRAFT_249079</name>
</gene>
<protein>
    <recommendedName>
        <fullName evidence="3">DNA recombination and repair protein Rad51-like C-terminal domain-containing protein</fullName>
    </recommendedName>
</protein>
<dbReference type="Proteomes" id="UP000250266">
    <property type="component" value="Unassembled WGS sequence"/>
</dbReference>
<dbReference type="InterPro" id="IPR030547">
    <property type="entry name" value="XRCC2"/>
</dbReference>
<dbReference type="GO" id="GO:0033063">
    <property type="term" value="C:Rad51B-Rad51C-Rad51D-XRCC2 complex"/>
    <property type="evidence" value="ECO:0007669"/>
    <property type="project" value="InterPro"/>
</dbReference>
<accession>A0A8E2E1K3</accession>
<dbReference type="CDD" id="cd19490">
    <property type="entry name" value="XRCC2"/>
    <property type="match status" value="1"/>
</dbReference>
<keyword evidence="2" id="KW-1185">Reference proteome</keyword>
<dbReference type="GO" id="GO:0005657">
    <property type="term" value="C:replication fork"/>
    <property type="evidence" value="ECO:0007669"/>
    <property type="project" value="InterPro"/>
</dbReference>
<evidence type="ECO:0008006" key="3">
    <source>
        <dbReference type="Google" id="ProtNLM"/>
    </source>
</evidence>
<dbReference type="InterPro" id="IPR027417">
    <property type="entry name" value="P-loop_NTPase"/>
</dbReference>
<name>A0A8E2E1K3_9PEZI</name>
<dbReference type="SUPFAM" id="SSF52540">
    <property type="entry name" value="P-loop containing nucleoside triphosphate hydrolases"/>
    <property type="match status" value="1"/>
</dbReference>
<dbReference type="GO" id="GO:0005815">
    <property type="term" value="C:microtubule organizing center"/>
    <property type="evidence" value="ECO:0007669"/>
    <property type="project" value="TreeGrafter"/>
</dbReference>